<evidence type="ECO:0000313" key="6">
    <source>
        <dbReference type="EMBL" id="KAF2008814.1"/>
    </source>
</evidence>
<feature type="transmembrane region" description="Helical" evidence="5">
    <location>
        <begin position="61"/>
        <end position="79"/>
    </location>
</feature>
<dbReference type="Proteomes" id="UP000799778">
    <property type="component" value="Unassembled WGS sequence"/>
</dbReference>
<dbReference type="EMBL" id="ML978081">
    <property type="protein sequence ID" value="KAF2008814.1"/>
    <property type="molecule type" value="Genomic_DNA"/>
</dbReference>
<feature type="transmembrane region" description="Helical" evidence="5">
    <location>
        <begin position="195"/>
        <end position="215"/>
    </location>
</feature>
<proteinExistence type="predicted"/>
<dbReference type="InterPro" id="IPR007568">
    <property type="entry name" value="RTA1"/>
</dbReference>
<accession>A0A6A5X7T1</accession>
<dbReference type="GeneID" id="54292201"/>
<comment type="subcellular location">
    <subcellularLocation>
        <location evidence="1">Membrane</location>
        <topology evidence="1">Multi-pass membrane protein</topology>
    </subcellularLocation>
</comment>
<feature type="transmembrane region" description="Helical" evidence="5">
    <location>
        <begin position="160"/>
        <end position="183"/>
    </location>
</feature>
<dbReference type="AlphaFoldDB" id="A0A6A5X7T1"/>
<evidence type="ECO:0000313" key="7">
    <source>
        <dbReference type="Proteomes" id="UP000799778"/>
    </source>
</evidence>
<reference evidence="6" key="1">
    <citation type="journal article" date="2020" name="Stud. Mycol.">
        <title>101 Dothideomycetes genomes: a test case for predicting lifestyles and emergence of pathogens.</title>
        <authorList>
            <person name="Haridas S."/>
            <person name="Albert R."/>
            <person name="Binder M."/>
            <person name="Bloem J."/>
            <person name="Labutti K."/>
            <person name="Salamov A."/>
            <person name="Andreopoulos B."/>
            <person name="Baker S."/>
            <person name="Barry K."/>
            <person name="Bills G."/>
            <person name="Bluhm B."/>
            <person name="Cannon C."/>
            <person name="Castanera R."/>
            <person name="Culley D."/>
            <person name="Daum C."/>
            <person name="Ezra D."/>
            <person name="Gonzalez J."/>
            <person name="Henrissat B."/>
            <person name="Kuo A."/>
            <person name="Liang C."/>
            <person name="Lipzen A."/>
            <person name="Lutzoni F."/>
            <person name="Magnuson J."/>
            <person name="Mondo S."/>
            <person name="Nolan M."/>
            <person name="Ohm R."/>
            <person name="Pangilinan J."/>
            <person name="Park H.-J."/>
            <person name="Ramirez L."/>
            <person name="Alfaro M."/>
            <person name="Sun H."/>
            <person name="Tritt A."/>
            <person name="Yoshinaga Y."/>
            <person name="Zwiers L.-H."/>
            <person name="Turgeon B."/>
            <person name="Goodwin S."/>
            <person name="Spatafora J."/>
            <person name="Crous P."/>
            <person name="Grigoriev I."/>
        </authorList>
    </citation>
    <scope>NUCLEOTIDE SEQUENCE</scope>
    <source>
        <strain evidence="6">CBS 175.79</strain>
    </source>
</reference>
<dbReference type="Pfam" id="PF04479">
    <property type="entry name" value="RTA1"/>
    <property type="match status" value="1"/>
</dbReference>
<sequence length="347" mass="38553">MSAVLRILARAQEYVIDPDNLDLNSTDPQYIGRARKFCTFDKKCPMEWATIFYRPTMVGNLIYLLIFLALLGGQLWYGIRNKTWKYMSCLCLGIFGEAIGYVGRILLHGNPWIMNNFLVNLICLTISPALITAGIYLCLSRVITVVGSENSRMKPKMYTWVFVGADLLALVLQALGGGIAATAKDSKGSKQGTNIMIGGLISQVVTMALFFAIWLDFVLRVRRARLAGTLSRSQPPLYEALRSTRTFSLFQWSLFIASVTIFVRCVYRVAELWEGFSGHLANDEATFMIFEGPMIIIAVACMTAFHPGRVFGDLWVSAGNGVRSAKEDFPLADGAGDWKADDSYGRV</sequence>
<keyword evidence="3 5" id="KW-1133">Transmembrane helix</keyword>
<feature type="transmembrane region" description="Helical" evidence="5">
    <location>
        <begin position="285"/>
        <end position="305"/>
    </location>
</feature>
<keyword evidence="2 5" id="KW-0812">Transmembrane</keyword>
<dbReference type="PANTHER" id="PTHR31465:SF9">
    <property type="entry name" value="SPHINGOID LONG-CHAIN BASE TRANSPORTER RSB1"/>
    <property type="match status" value="1"/>
</dbReference>
<evidence type="ECO:0000256" key="3">
    <source>
        <dbReference type="ARBA" id="ARBA00022989"/>
    </source>
</evidence>
<evidence type="ECO:0000256" key="5">
    <source>
        <dbReference type="SAM" id="Phobius"/>
    </source>
</evidence>
<dbReference type="OrthoDB" id="4521223at2759"/>
<organism evidence="6 7">
    <name type="scientific">Aaosphaeria arxii CBS 175.79</name>
    <dbReference type="NCBI Taxonomy" id="1450172"/>
    <lineage>
        <taxon>Eukaryota</taxon>
        <taxon>Fungi</taxon>
        <taxon>Dikarya</taxon>
        <taxon>Ascomycota</taxon>
        <taxon>Pezizomycotina</taxon>
        <taxon>Dothideomycetes</taxon>
        <taxon>Pleosporomycetidae</taxon>
        <taxon>Pleosporales</taxon>
        <taxon>Pleosporales incertae sedis</taxon>
        <taxon>Aaosphaeria</taxon>
    </lineage>
</organism>
<dbReference type="GO" id="GO:0000324">
    <property type="term" value="C:fungal-type vacuole"/>
    <property type="evidence" value="ECO:0007669"/>
    <property type="project" value="TreeGrafter"/>
</dbReference>
<dbReference type="PANTHER" id="PTHR31465">
    <property type="entry name" value="PROTEIN RTA1-RELATED"/>
    <property type="match status" value="1"/>
</dbReference>
<evidence type="ECO:0000256" key="4">
    <source>
        <dbReference type="ARBA" id="ARBA00023136"/>
    </source>
</evidence>
<keyword evidence="7" id="KW-1185">Reference proteome</keyword>
<gene>
    <name evidence="6" type="ORF">BU24DRAFT_91860</name>
</gene>
<feature type="transmembrane region" description="Helical" evidence="5">
    <location>
        <begin position="86"/>
        <end position="106"/>
    </location>
</feature>
<feature type="transmembrane region" description="Helical" evidence="5">
    <location>
        <begin position="118"/>
        <end position="139"/>
    </location>
</feature>
<evidence type="ECO:0000256" key="2">
    <source>
        <dbReference type="ARBA" id="ARBA00022692"/>
    </source>
</evidence>
<protein>
    <submittedName>
        <fullName evidence="6">RTA1-domain-containing protein</fullName>
    </submittedName>
</protein>
<dbReference type="GO" id="GO:0005886">
    <property type="term" value="C:plasma membrane"/>
    <property type="evidence" value="ECO:0007669"/>
    <property type="project" value="TreeGrafter"/>
</dbReference>
<evidence type="ECO:0000256" key="1">
    <source>
        <dbReference type="ARBA" id="ARBA00004141"/>
    </source>
</evidence>
<name>A0A6A5X7T1_9PLEO</name>
<dbReference type="RefSeq" id="XP_033377153.1">
    <property type="nucleotide sequence ID" value="XM_033534804.1"/>
</dbReference>
<keyword evidence="4 5" id="KW-0472">Membrane</keyword>
<feature type="transmembrane region" description="Helical" evidence="5">
    <location>
        <begin position="249"/>
        <end position="270"/>
    </location>
</feature>